<keyword evidence="2" id="KW-0812">Transmembrane</keyword>
<feature type="compositionally biased region" description="Acidic residues" evidence="1">
    <location>
        <begin position="213"/>
        <end position="235"/>
    </location>
</feature>
<sequence>MFLQRSIQWPSPPAFLSKLLQSPSKLPPNPHATPQKPKRWTLPAIPLPTLPNLRSLLHYTKSNNNTKSSPPSNINAEHFQICINLVHHIFDICILGYLSVFSPVFRITLDVFGVQGAIKLWIHGLAVFLTTTYGMYLLFWLAQAYLFQLASFFAILQALVLMVSLKAEREEKMAREEPVGEEEVEERREVEQEEGMDEGGEREPMEERWAGGSEDEMADSDDMWVSDGEEEEEIA</sequence>
<dbReference type="Proteomes" id="UP001295444">
    <property type="component" value="Chromosome 09"/>
</dbReference>
<evidence type="ECO:0000313" key="4">
    <source>
        <dbReference type="Proteomes" id="UP001295444"/>
    </source>
</evidence>
<dbReference type="EMBL" id="OW240920">
    <property type="protein sequence ID" value="CAH2314407.1"/>
    <property type="molecule type" value="Genomic_DNA"/>
</dbReference>
<evidence type="ECO:0000256" key="2">
    <source>
        <dbReference type="SAM" id="Phobius"/>
    </source>
</evidence>
<feature type="transmembrane region" description="Helical" evidence="2">
    <location>
        <begin position="120"/>
        <end position="139"/>
    </location>
</feature>
<dbReference type="Pfam" id="PF15576">
    <property type="entry name" value="DUF4661"/>
    <property type="match status" value="1"/>
</dbReference>
<feature type="transmembrane region" description="Helical" evidence="2">
    <location>
        <begin position="145"/>
        <end position="165"/>
    </location>
</feature>
<feature type="transmembrane region" description="Helical" evidence="2">
    <location>
        <begin position="85"/>
        <end position="108"/>
    </location>
</feature>
<proteinExistence type="predicted"/>
<gene>
    <name evidence="3" type="ORF">PECUL_23A033186</name>
</gene>
<dbReference type="PANTHER" id="PTHR14307:SF0">
    <property type="entry name" value="SI:CH73-25F10.6"/>
    <property type="match status" value="1"/>
</dbReference>
<dbReference type="AlphaFoldDB" id="A0AAD1WI46"/>
<organism evidence="3 4">
    <name type="scientific">Pelobates cultripes</name>
    <name type="common">Western spadefoot toad</name>
    <dbReference type="NCBI Taxonomy" id="61616"/>
    <lineage>
        <taxon>Eukaryota</taxon>
        <taxon>Metazoa</taxon>
        <taxon>Chordata</taxon>
        <taxon>Craniata</taxon>
        <taxon>Vertebrata</taxon>
        <taxon>Euteleostomi</taxon>
        <taxon>Amphibia</taxon>
        <taxon>Batrachia</taxon>
        <taxon>Anura</taxon>
        <taxon>Pelobatoidea</taxon>
        <taxon>Pelobatidae</taxon>
        <taxon>Pelobates</taxon>
    </lineage>
</organism>
<evidence type="ECO:0000313" key="3">
    <source>
        <dbReference type="EMBL" id="CAH2314407.1"/>
    </source>
</evidence>
<dbReference type="PANTHER" id="PTHR14307">
    <property type="entry name" value="C6ORF47 FAMILY MEMBER"/>
    <property type="match status" value="1"/>
</dbReference>
<keyword evidence="2" id="KW-1133">Transmembrane helix</keyword>
<accession>A0AAD1WI46</accession>
<protein>
    <submittedName>
        <fullName evidence="3">Uncharacterized protein</fullName>
    </submittedName>
</protein>
<dbReference type="InterPro" id="IPR029073">
    <property type="entry name" value="DUF4661"/>
</dbReference>
<feature type="region of interest" description="Disordered" evidence="1">
    <location>
        <begin position="172"/>
        <end position="235"/>
    </location>
</feature>
<keyword evidence="2" id="KW-0472">Membrane</keyword>
<reference evidence="3" key="1">
    <citation type="submission" date="2022-03" db="EMBL/GenBank/DDBJ databases">
        <authorList>
            <person name="Alioto T."/>
            <person name="Alioto T."/>
            <person name="Gomez Garrido J."/>
        </authorList>
    </citation>
    <scope>NUCLEOTIDE SEQUENCE</scope>
</reference>
<feature type="compositionally biased region" description="Basic and acidic residues" evidence="1">
    <location>
        <begin position="199"/>
        <end position="209"/>
    </location>
</feature>
<evidence type="ECO:0000256" key="1">
    <source>
        <dbReference type="SAM" id="MobiDB-lite"/>
    </source>
</evidence>
<keyword evidence="4" id="KW-1185">Reference proteome</keyword>
<name>A0AAD1WI46_PELCU</name>